<reference evidence="3" key="1">
    <citation type="submission" date="2015-05" db="UniProtKB">
        <authorList>
            <consortium name="EnsemblMetazoa"/>
        </authorList>
    </citation>
    <scope>IDENTIFICATION</scope>
</reference>
<feature type="compositionally biased region" description="Polar residues" evidence="2">
    <location>
        <begin position="164"/>
        <end position="173"/>
    </location>
</feature>
<accession>T1I669</accession>
<organism evidence="3 4">
    <name type="scientific">Rhodnius prolixus</name>
    <name type="common">Triatomid bug</name>
    <dbReference type="NCBI Taxonomy" id="13249"/>
    <lineage>
        <taxon>Eukaryota</taxon>
        <taxon>Metazoa</taxon>
        <taxon>Ecdysozoa</taxon>
        <taxon>Arthropoda</taxon>
        <taxon>Hexapoda</taxon>
        <taxon>Insecta</taxon>
        <taxon>Pterygota</taxon>
        <taxon>Neoptera</taxon>
        <taxon>Paraneoptera</taxon>
        <taxon>Hemiptera</taxon>
        <taxon>Heteroptera</taxon>
        <taxon>Panheteroptera</taxon>
        <taxon>Cimicomorpha</taxon>
        <taxon>Reduviidae</taxon>
        <taxon>Triatominae</taxon>
        <taxon>Rhodnius</taxon>
    </lineage>
</organism>
<dbReference type="GO" id="GO:0000981">
    <property type="term" value="F:DNA-binding transcription factor activity, RNA polymerase II-specific"/>
    <property type="evidence" value="ECO:0007669"/>
    <property type="project" value="TreeGrafter"/>
</dbReference>
<keyword evidence="4" id="KW-1185">Reference proteome</keyword>
<dbReference type="STRING" id="13249.T1I669"/>
<dbReference type="PANTHER" id="PTHR12619:SF21">
    <property type="entry name" value="RFX-TYPE WINGED-HELIX DOMAIN-CONTAINING PROTEIN"/>
    <property type="match status" value="1"/>
</dbReference>
<dbReference type="Gene3D" id="1.10.10.10">
    <property type="entry name" value="Winged helix-like DNA-binding domain superfamily/Winged helix DNA-binding domain"/>
    <property type="match status" value="1"/>
</dbReference>
<feature type="compositionally biased region" description="Polar residues" evidence="2">
    <location>
        <begin position="140"/>
        <end position="155"/>
    </location>
</feature>
<dbReference type="VEuPathDB" id="VectorBase:RPRC011788"/>
<dbReference type="EnsemblMetazoa" id="RPRC011788-RA">
    <property type="protein sequence ID" value="RPRC011788-PA"/>
    <property type="gene ID" value="RPRC011788"/>
</dbReference>
<dbReference type="InterPro" id="IPR036388">
    <property type="entry name" value="WH-like_DNA-bd_sf"/>
</dbReference>
<name>T1I669_RHOPR</name>
<sequence>MKQVYPNIRPRRLGTRGNSRYCYAGMANRQPQLPVPVLPQINGKDNIEESPVCKWASNILGASFQSISQLEKHIIENKLISEDSSTNDSSFIQSCKISKQTESRKSLDADKRKVEEDSNSTTQTPPERCKGKKVRKGSAGSATKKSPLEESSNSSEAKKPRVPSSPNVTTSKLKITDLPPIPPLKRLKSVQLKSTTGGHETEFLENGNSLEQEEELLKYFQRPSSDDEPKVSQLRMLLERSKTDDKTARRRVSFEVVPESPNSQKKFSFVPISPISNSPFISPKNISSPQRVLLRSSSVNSSCSKNTTSVKKEIPLLQNMMQSKFENSGPSETCRSQSVPTAAQFPQITPVPSEPTDFDINTDTDSSNLLVMDDSSSSLMIDSTINNDNLNQILNIINEIDISKLSRSYPNTPTYTHDPIVGGLSTDPCKAIPDTLTLDIQQRDDDVHVNLFDDCSGLNLYCEGDALNNLAREVGRLDADVL</sequence>
<evidence type="ECO:0000313" key="4">
    <source>
        <dbReference type="Proteomes" id="UP000015103"/>
    </source>
</evidence>
<proteinExistence type="predicted"/>
<evidence type="ECO:0000256" key="2">
    <source>
        <dbReference type="SAM" id="MobiDB-lite"/>
    </source>
</evidence>
<dbReference type="GO" id="GO:0000978">
    <property type="term" value="F:RNA polymerase II cis-regulatory region sequence-specific DNA binding"/>
    <property type="evidence" value="ECO:0007669"/>
    <property type="project" value="TreeGrafter"/>
</dbReference>
<dbReference type="eggNOG" id="KOG3712">
    <property type="taxonomic scope" value="Eukaryota"/>
</dbReference>
<dbReference type="HOGENOM" id="CLU_566620_0_0_1"/>
<dbReference type="AlphaFoldDB" id="T1I669"/>
<dbReference type="OMA" id="PPERCKG"/>
<keyword evidence="1" id="KW-0238">DNA-binding</keyword>
<dbReference type="InParanoid" id="T1I669"/>
<dbReference type="Proteomes" id="UP000015103">
    <property type="component" value="Unassembled WGS sequence"/>
</dbReference>
<dbReference type="EMBL" id="ACPB03023978">
    <property type="status" value="NOT_ANNOTATED_CDS"/>
    <property type="molecule type" value="Genomic_DNA"/>
</dbReference>
<dbReference type="Pfam" id="PF02257">
    <property type="entry name" value="RFX_DNA_binding"/>
    <property type="match status" value="1"/>
</dbReference>
<evidence type="ECO:0000256" key="1">
    <source>
        <dbReference type="ARBA" id="ARBA00023125"/>
    </source>
</evidence>
<feature type="region of interest" description="Disordered" evidence="2">
    <location>
        <begin position="97"/>
        <end position="208"/>
    </location>
</feature>
<feature type="compositionally biased region" description="Basic and acidic residues" evidence="2">
    <location>
        <begin position="99"/>
        <end position="116"/>
    </location>
</feature>
<evidence type="ECO:0000313" key="3">
    <source>
        <dbReference type="EnsemblMetazoa" id="RPRC011788-PA"/>
    </source>
</evidence>
<dbReference type="PANTHER" id="PTHR12619">
    <property type="entry name" value="RFX TRANSCRIPTION FACTOR FAMILY"/>
    <property type="match status" value="1"/>
</dbReference>
<dbReference type="PROSITE" id="PS51526">
    <property type="entry name" value="RFX_DBD"/>
    <property type="match status" value="1"/>
</dbReference>
<dbReference type="InterPro" id="IPR039779">
    <property type="entry name" value="RFX-like"/>
</dbReference>
<protein>
    <submittedName>
        <fullName evidence="3">RFX-type winged-helix domain-containing protein</fullName>
    </submittedName>
</protein>
<dbReference type="InterPro" id="IPR003150">
    <property type="entry name" value="DNA-bd_RFX"/>
</dbReference>